<dbReference type="Proteomes" id="UP000887572">
    <property type="component" value="Unplaced"/>
</dbReference>
<accession>A0A914GXK2</accession>
<name>A0A914GXK2_GLORO</name>
<sequence>MYPQFTTLNSKTPLINAHFSAHTSVPVHFSAGTLQCRYTSVPAHFSAEHFSAGTLQCRYTSVPVHFSAGTLQCRTLQCPQLSLRPKQKVTDVALAKFEAGQDPPKRKKEDRLAGERILRLVQTYIPFDNAINHAPDHEYANLQNIDPYFNIITFLTGISRNYLMDA</sequence>
<organism evidence="1 2">
    <name type="scientific">Globodera rostochiensis</name>
    <name type="common">Golden nematode worm</name>
    <name type="synonym">Heterodera rostochiensis</name>
    <dbReference type="NCBI Taxonomy" id="31243"/>
    <lineage>
        <taxon>Eukaryota</taxon>
        <taxon>Metazoa</taxon>
        <taxon>Ecdysozoa</taxon>
        <taxon>Nematoda</taxon>
        <taxon>Chromadorea</taxon>
        <taxon>Rhabditida</taxon>
        <taxon>Tylenchina</taxon>
        <taxon>Tylenchomorpha</taxon>
        <taxon>Tylenchoidea</taxon>
        <taxon>Heteroderidae</taxon>
        <taxon>Heteroderinae</taxon>
        <taxon>Globodera</taxon>
    </lineage>
</organism>
<keyword evidence="1" id="KW-1185">Reference proteome</keyword>
<reference evidence="2" key="1">
    <citation type="submission" date="2022-11" db="UniProtKB">
        <authorList>
            <consortium name="WormBaseParasite"/>
        </authorList>
    </citation>
    <scope>IDENTIFICATION</scope>
</reference>
<proteinExistence type="predicted"/>
<evidence type="ECO:0000313" key="1">
    <source>
        <dbReference type="Proteomes" id="UP000887572"/>
    </source>
</evidence>
<evidence type="ECO:0000313" key="2">
    <source>
        <dbReference type="WBParaSite" id="Gr19_v10_g12286.t1"/>
    </source>
</evidence>
<dbReference type="WBParaSite" id="Gr19_v10_g12286.t1">
    <property type="protein sequence ID" value="Gr19_v10_g12286.t1"/>
    <property type="gene ID" value="Gr19_v10_g12286"/>
</dbReference>
<protein>
    <submittedName>
        <fullName evidence="2">Uncharacterized protein</fullName>
    </submittedName>
</protein>
<dbReference type="AlphaFoldDB" id="A0A914GXK2"/>